<accession>A0ABS4ITD5</accession>
<dbReference type="Proteomes" id="UP001519287">
    <property type="component" value="Unassembled WGS sequence"/>
</dbReference>
<gene>
    <name evidence="3" type="ORF">J2Z66_001884</name>
</gene>
<dbReference type="Gene3D" id="1.10.260.40">
    <property type="entry name" value="lambda repressor-like DNA-binding domains"/>
    <property type="match status" value="1"/>
</dbReference>
<reference evidence="3 4" key="1">
    <citation type="submission" date="2021-03" db="EMBL/GenBank/DDBJ databases">
        <title>Genomic Encyclopedia of Type Strains, Phase IV (KMG-IV): sequencing the most valuable type-strain genomes for metagenomic binning, comparative biology and taxonomic classification.</title>
        <authorList>
            <person name="Goeker M."/>
        </authorList>
    </citation>
    <scope>NUCLEOTIDE SEQUENCE [LARGE SCALE GENOMIC DNA]</scope>
    <source>
        <strain evidence="3 4">DSM 26048</strain>
    </source>
</reference>
<comment type="caution">
    <text evidence="3">The sequence shown here is derived from an EMBL/GenBank/DDBJ whole genome shotgun (WGS) entry which is preliminary data.</text>
</comment>
<dbReference type="PROSITE" id="PS50943">
    <property type="entry name" value="HTH_CROC1"/>
    <property type="match status" value="1"/>
</dbReference>
<protein>
    <submittedName>
        <fullName evidence="3">Transcriptional regulator with XRE-family HTH domain</fullName>
    </submittedName>
</protein>
<evidence type="ECO:0000259" key="2">
    <source>
        <dbReference type="PROSITE" id="PS50943"/>
    </source>
</evidence>
<dbReference type="SUPFAM" id="SSF47413">
    <property type="entry name" value="lambda repressor-like DNA-binding domains"/>
    <property type="match status" value="1"/>
</dbReference>
<dbReference type="CDD" id="cd00093">
    <property type="entry name" value="HTH_XRE"/>
    <property type="match status" value="1"/>
</dbReference>
<evidence type="ECO:0000313" key="3">
    <source>
        <dbReference type="EMBL" id="MBP1990286.1"/>
    </source>
</evidence>
<feature type="domain" description="HTH cro/C1-type" evidence="2">
    <location>
        <begin position="8"/>
        <end position="62"/>
    </location>
</feature>
<organism evidence="3 4">
    <name type="scientific">Paenibacillus eucommiae</name>
    <dbReference type="NCBI Taxonomy" id="1355755"/>
    <lineage>
        <taxon>Bacteria</taxon>
        <taxon>Bacillati</taxon>
        <taxon>Bacillota</taxon>
        <taxon>Bacilli</taxon>
        <taxon>Bacillales</taxon>
        <taxon>Paenibacillaceae</taxon>
        <taxon>Paenibacillus</taxon>
    </lineage>
</organism>
<keyword evidence="4" id="KW-1185">Reference proteome</keyword>
<sequence length="122" mass="13619">MQTVGQRLRFMRKKKKMTLMDMAEAIGSAKSTYAAYESGFRSPQLDTISQISQILGTSSDYLLGITDDPYQSTISSNAKDFLKSENLHWDGVPLDAEDLKLVVSLLERVLRDKAPTEDQSGK</sequence>
<dbReference type="SMART" id="SM00530">
    <property type="entry name" value="HTH_XRE"/>
    <property type="match status" value="1"/>
</dbReference>
<evidence type="ECO:0000256" key="1">
    <source>
        <dbReference type="ARBA" id="ARBA00023125"/>
    </source>
</evidence>
<keyword evidence="1" id="KW-0238">DNA-binding</keyword>
<dbReference type="EMBL" id="JAGGLB010000004">
    <property type="protein sequence ID" value="MBP1990286.1"/>
    <property type="molecule type" value="Genomic_DNA"/>
</dbReference>
<dbReference type="PANTHER" id="PTHR46558:SF14">
    <property type="entry name" value="HTH-TYPE TRANSCRIPTIONAL REGULATOR ANSR"/>
    <property type="match status" value="1"/>
</dbReference>
<proteinExistence type="predicted"/>
<name>A0ABS4ITD5_9BACL</name>
<dbReference type="RefSeq" id="WP_209971067.1">
    <property type="nucleotide sequence ID" value="NZ_JAGGLB010000004.1"/>
</dbReference>
<dbReference type="InterPro" id="IPR010982">
    <property type="entry name" value="Lambda_DNA-bd_dom_sf"/>
</dbReference>
<dbReference type="PANTHER" id="PTHR46558">
    <property type="entry name" value="TRACRIPTIONAL REGULATORY PROTEIN-RELATED-RELATED"/>
    <property type="match status" value="1"/>
</dbReference>
<evidence type="ECO:0000313" key="4">
    <source>
        <dbReference type="Proteomes" id="UP001519287"/>
    </source>
</evidence>
<dbReference type="Pfam" id="PF01381">
    <property type="entry name" value="HTH_3"/>
    <property type="match status" value="1"/>
</dbReference>
<dbReference type="InterPro" id="IPR001387">
    <property type="entry name" value="Cro/C1-type_HTH"/>
</dbReference>